<comment type="caution">
    <text evidence="1">The sequence shown here is derived from an EMBL/GenBank/DDBJ whole genome shotgun (WGS) entry which is preliminary data.</text>
</comment>
<accession>A0ABV8KMU5</accession>
<dbReference type="EMBL" id="JBHSBN010000009">
    <property type="protein sequence ID" value="MFC4107440.1"/>
    <property type="molecule type" value="Genomic_DNA"/>
</dbReference>
<protein>
    <recommendedName>
        <fullName evidence="3">Adhesin domain-containing protein</fullName>
    </recommendedName>
</protein>
<dbReference type="Proteomes" id="UP001595868">
    <property type="component" value="Unassembled WGS sequence"/>
</dbReference>
<gene>
    <name evidence="1" type="ORF">ACFOX0_16100</name>
</gene>
<evidence type="ECO:0000313" key="1">
    <source>
        <dbReference type="EMBL" id="MFC4107440.1"/>
    </source>
</evidence>
<dbReference type="RefSeq" id="WP_377546324.1">
    <property type="nucleotide sequence ID" value="NZ_JBHSBN010000009.1"/>
</dbReference>
<sequence length="143" mass="15470">MKSEPPIVKVFESQPGQVRRVNIDIVGGNIRLNASRRDTVAVRAKGDTATLGAKAHVAGDVLHIGSSSAWRYFRQRGRIDLILDLPNDMDVDIKVFGADVVVDGGTGRLHVKSVALSIEGTTYSRDVQVKFRVGSNDLATPNC</sequence>
<reference evidence="2" key="1">
    <citation type="journal article" date="2019" name="Int. J. Syst. Evol. Microbiol.">
        <title>The Global Catalogue of Microorganisms (GCM) 10K type strain sequencing project: providing services to taxonomists for standard genome sequencing and annotation.</title>
        <authorList>
            <consortium name="The Broad Institute Genomics Platform"/>
            <consortium name="The Broad Institute Genome Sequencing Center for Infectious Disease"/>
            <person name="Wu L."/>
            <person name="Ma J."/>
        </authorList>
    </citation>
    <scope>NUCLEOTIDE SEQUENCE [LARGE SCALE GENOMIC DNA]</scope>
    <source>
        <strain evidence="2">2902at01</strain>
    </source>
</reference>
<evidence type="ECO:0000313" key="2">
    <source>
        <dbReference type="Proteomes" id="UP001595868"/>
    </source>
</evidence>
<proteinExistence type="predicted"/>
<organism evidence="1 2">
    <name type="scientific">Micromonospora zhanjiangensis</name>
    <dbReference type="NCBI Taxonomy" id="1522057"/>
    <lineage>
        <taxon>Bacteria</taxon>
        <taxon>Bacillati</taxon>
        <taxon>Actinomycetota</taxon>
        <taxon>Actinomycetes</taxon>
        <taxon>Micromonosporales</taxon>
        <taxon>Micromonosporaceae</taxon>
        <taxon>Micromonospora</taxon>
    </lineage>
</organism>
<name>A0ABV8KMU5_9ACTN</name>
<keyword evidence="2" id="KW-1185">Reference proteome</keyword>
<evidence type="ECO:0008006" key="3">
    <source>
        <dbReference type="Google" id="ProtNLM"/>
    </source>
</evidence>